<keyword evidence="2 4" id="KW-0560">Oxidoreductase</keyword>
<evidence type="ECO:0000313" key="5">
    <source>
        <dbReference type="EMBL" id="MFC4892644.1"/>
    </source>
</evidence>
<sequence>MKIYHNPKCSKSRQAKQALDERNINYDVHLYLEYPLKEEELKKLLIKLDLSIKDIIRTKEDIWKENFKDKNYTEEELIKIVADNPKLLERPIIEHGNKAVVARSDDKIAEILNTY</sequence>
<evidence type="ECO:0000313" key="6">
    <source>
        <dbReference type="Proteomes" id="UP001595926"/>
    </source>
</evidence>
<evidence type="ECO:0000256" key="4">
    <source>
        <dbReference type="RuleBase" id="RU362029"/>
    </source>
</evidence>
<organism evidence="5 6">
    <name type="scientific">Pseudofrancisella aestuarii</name>
    <dbReference type="NCBI Taxonomy" id="2670347"/>
    <lineage>
        <taxon>Bacteria</taxon>
        <taxon>Pseudomonadati</taxon>
        <taxon>Pseudomonadota</taxon>
        <taxon>Gammaproteobacteria</taxon>
        <taxon>Thiotrichales</taxon>
        <taxon>Francisellaceae</taxon>
        <taxon>Pseudofrancisella</taxon>
    </lineage>
</organism>
<dbReference type="NCBIfam" id="TIGR00014">
    <property type="entry name" value="arsC"/>
    <property type="match status" value="1"/>
</dbReference>
<comment type="caution">
    <text evidence="5">The sequence shown here is derived from an EMBL/GenBank/DDBJ whole genome shotgun (WGS) entry which is preliminary data.</text>
</comment>
<dbReference type="PANTHER" id="PTHR30041">
    <property type="entry name" value="ARSENATE REDUCTASE"/>
    <property type="match status" value="1"/>
</dbReference>
<evidence type="ECO:0000256" key="3">
    <source>
        <dbReference type="PROSITE-ProRule" id="PRU01282"/>
    </source>
</evidence>
<dbReference type="EMBL" id="JBHSJH010000002">
    <property type="protein sequence ID" value="MFC4892644.1"/>
    <property type="molecule type" value="Genomic_DNA"/>
</dbReference>
<evidence type="ECO:0000256" key="2">
    <source>
        <dbReference type="ARBA" id="ARBA00023002"/>
    </source>
</evidence>
<dbReference type="InterPro" id="IPR006660">
    <property type="entry name" value="Arsenate_reductase-like"/>
</dbReference>
<reference evidence="6" key="1">
    <citation type="journal article" date="2019" name="Int. J. Syst. Evol. Microbiol.">
        <title>The Global Catalogue of Microorganisms (GCM) 10K type strain sequencing project: providing services to taxonomists for standard genome sequencing and annotation.</title>
        <authorList>
            <consortium name="The Broad Institute Genomics Platform"/>
            <consortium name="The Broad Institute Genome Sequencing Center for Infectious Disease"/>
            <person name="Wu L."/>
            <person name="Ma J."/>
        </authorList>
    </citation>
    <scope>NUCLEOTIDE SEQUENCE [LARGE SCALE GENOMIC DNA]</scope>
    <source>
        <strain evidence="6">CGMCC 1.13718</strain>
    </source>
</reference>
<dbReference type="PANTHER" id="PTHR30041:SF4">
    <property type="entry name" value="ARSENATE REDUCTASE"/>
    <property type="match status" value="1"/>
</dbReference>
<name>A0ABV9TD87_9GAMM</name>
<dbReference type="Gene3D" id="3.40.30.10">
    <property type="entry name" value="Glutaredoxin"/>
    <property type="match status" value="1"/>
</dbReference>
<keyword evidence="6" id="KW-1185">Reference proteome</keyword>
<evidence type="ECO:0000256" key="1">
    <source>
        <dbReference type="ARBA" id="ARBA00007198"/>
    </source>
</evidence>
<dbReference type="RefSeq" id="WP_119330009.1">
    <property type="nucleotide sequence ID" value="NZ_JBHSJH010000002.1"/>
</dbReference>
<dbReference type="GO" id="GO:0008794">
    <property type="term" value="F:arsenate reductase (glutaredoxin) activity"/>
    <property type="evidence" value="ECO:0007669"/>
    <property type="project" value="UniProtKB-EC"/>
</dbReference>
<dbReference type="InterPro" id="IPR036249">
    <property type="entry name" value="Thioredoxin-like_sf"/>
</dbReference>
<dbReference type="SUPFAM" id="SSF52833">
    <property type="entry name" value="Thioredoxin-like"/>
    <property type="match status" value="1"/>
</dbReference>
<comment type="similarity">
    <text evidence="1 3 4">Belongs to the ArsC family.</text>
</comment>
<dbReference type="Pfam" id="PF03960">
    <property type="entry name" value="ArsC"/>
    <property type="match status" value="1"/>
</dbReference>
<dbReference type="PROSITE" id="PS51353">
    <property type="entry name" value="ARSC"/>
    <property type="match status" value="1"/>
</dbReference>
<dbReference type="Proteomes" id="UP001595926">
    <property type="component" value="Unassembled WGS sequence"/>
</dbReference>
<gene>
    <name evidence="5" type="primary">arsC</name>
    <name evidence="5" type="ORF">ACFPDQ_06235</name>
</gene>
<proteinExistence type="inferred from homology"/>
<protein>
    <recommendedName>
        <fullName evidence="4">Arsenate reductase</fullName>
        <ecNumber evidence="4">1.20.4.1</ecNumber>
    </recommendedName>
</protein>
<comment type="catalytic activity">
    <reaction evidence="4">
        <text>[glutaredoxin]-dithiol + arsenate + glutathione + H(+) = glutathionyl-S-S-[glutaredoxin] + arsenite + H2O</text>
        <dbReference type="Rhea" id="RHEA:22016"/>
        <dbReference type="Rhea" id="RHEA-COMP:10729"/>
        <dbReference type="Rhea" id="RHEA-COMP:17668"/>
        <dbReference type="ChEBI" id="CHEBI:15377"/>
        <dbReference type="ChEBI" id="CHEBI:15378"/>
        <dbReference type="ChEBI" id="CHEBI:29242"/>
        <dbReference type="ChEBI" id="CHEBI:29950"/>
        <dbReference type="ChEBI" id="CHEBI:48597"/>
        <dbReference type="ChEBI" id="CHEBI:57925"/>
        <dbReference type="ChEBI" id="CHEBI:146199"/>
        <dbReference type="EC" id="1.20.4.1"/>
    </reaction>
</comment>
<dbReference type="InterPro" id="IPR006659">
    <property type="entry name" value="Arsenate_reductase"/>
</dbReference>
<dbReference type="EC" id="1.20.4.1" evidence="4"/>
<accession>A0ABV9TD87</accession>